<dbReference type="Proteomes" id="UP000427769">
    <property type="component" value="Chromosome"/>
</dbReference>
<sequence length="165" mass="18888">MNRQKSAYDASQLGQENFGSFETADILGVKRSMINNDMKQGYLPYGKKIKRGRSARTLFSQRDIYLLSLFYELHFAGLTKRQAFKIVQSIANEPHDFIILKTPGKPDGPANRLFFKDYLSVQVLEEIKKNGATLIVNYKKIKQDVDNRLHGATSFRHPMDLTASR</sequence>
<proteinExistence type="predicted"/>
<accession>A0A5K7Z1B4</accession>
<keyword evidence="2" id="KW-1185">Reference proteome</keyword>
<protein>
    <submittedName>
        <fullName evidence="1">Uncharacterized protein</fullName>
    </submittedName>
</protein>
<dbReference type="AlphaFoldDB" id="A0A5K7Z1B4"/>
<gene>
    <name evidence="1" type="ORF">DSCW_13000</name>
</gene>
<organism evidence="1 2">
    <name type="scientific">Desulfosarcina widdelii</name>
    <dbReference type="NCBI Taxonomy" id="947919"/>
    <lineage>
        <taxon>Bacteria</taxon>
        <taxon>Pseudomonadati</taxon>
        <taxon>Thermodesulfobacteriota</taxon>
        <taxon>Desulfobacteria</taxon>
        <taxon>Desulfobacterales</taxon>
        <taxon>Desulfosarcinaceae</taxon>
        <taxon>Desulfosarcina</taxon>
    </lineage>
</organism>
<dbReference type="KEGG" id="dwd:DSCW_13000"/>
<dbReference type="RefSeq" id="WP_155302954.1">
    <property type="nucleotide sequence ID" value="NZ_AP021875.1"/>
</dbReference>
<dbReference type="EMBL" id="AP021875">
    <property type="protein sequence ID" value="BBO73883.1"/>
    <property type="molecule type" value="Genomic_DNA"/>
</dbReference>
<name>A0A5K7Z1B4_9BACT</name>
<evidence type="ECO:0000313" key="2">
    <source>
        <dbReference type="Proteomes" id="UP000427769"/>
    </source>
</evidence>
<reference evidence="1 2" key="1">
    <citation type="submission" date="2019-11" db="EMBL/GenBank/DDBJ databases">
        <title>Comparative genomics of hydrocarbon-degrading Desulfosarcina strains.</title>
        <authorList>
            <person name="Watanabe M."/>
            <person name="Kojima H."/>
            <person name="Fukui M."/>
        </authorList>
    </citation>
    <scope>NUCLEOTIDE SEQUENCE [LARGE SCALE GENOMIC DNA]</scope>
    <source>
        <strain evidence="1 2">PP31</strain>
    </source>
</reference>
<evidence type="ECO:0000313" key="1">
    <source>
        <dbReference type="EMBL" id="BBO73883.1"/>
    </source>
</evidence>